<evidence type="ECO:0000313" key="1">
    <source>
        <dbReference type="EMBL" id="BBN08488.1"/>
    </source>
</evidence>
<reference evidence="2" key="1">
    <citation type="journal article" date="2020" name="Curr. Biol.">
        <title>Chromatin organization in early land plants reveals an ancestral association between H3K27me3, transposons, and constitutive heterochromatin.</title>
        <authorList>
            <person name="Montgomery S.A."/>
            <person name="Tanizawa Y."/>
            <person name="Galik B."/>
            <person name="Wang N."/>
            <person name="Ito T."/>
            <person name="Mochizuki T."/>
            <person name="Akimcheva S."/>
            <person name="Bowman J.L."/>
            <person name="Cognat V."/>
            <person name="Marechal-Drouard L."/>
            <person name="Ekker H."/>
            <person name="Hong S.F."/>
            <person name="Kohchi T."/>
            <person name="Lin S.S."/>
            <person name="Liu L.D."/>
            <person name="Nakamura Y."/>
            <person name="Valeeva L.R."/>
            <person name="Shakirov E.V."/>
            <person name="Shippen D.E."/>
            <person name="Wei W.L."/>
            <person name="Yagura M."/>
            <person name="Yamaoka S."/>
            <person name="Yamato K.T."/>
            <person name="Liu C."/>
            <person name="Berger F."/>
        </authorList>
    </citation>
    <scope>NUCLEOTIDE SEQUENCE [LARGE SCALE GENOMIC DNA]</scope>
    <source>
        <strain evidence="2">Tak-1</strain>
    </source>
</reference>
<proteinExistence type="predicted"/>
<evidence type="ECO:0000313" key="2">
    <source>
        <dbReference type="Proteomes" id="UP001162541"/>
    </source>
</evidence>
<name>A0AAF6B904_MARPO</name>
<dbReference type="EMBL" id="AP019869">
    <property type="protein sequence ID" value="BBN08488.1"/>
    <property type="molecule type" value="Genomic_DNA"/>
</dbReference>
<organism evidence="1 2">
    <name type="scientific">Marchantia polymorpha subsp. ruderalis</name>
    <dbReference type="NCBI Taxonomy" id="1480154"/>
    <lineage>
        <taxon>Eukaryota</taxon>
        <taxon>Viridiplantae</taxon>
        <taxon>Streptophyta</taxon>
        <taxon>Embryophyta</taxon>
        <taxon>Marchantiophyta</taxon>
        <taxon>Marchantiopsida</taxon>
        <taxon>Marchantiidae</taxon>
        <taxon>Marchantiales</taxon>
        <taxon>Marchantiaceae</taxon>
        <taxon>Marchantia</taxon>
    </lineage>
</organism>
<gene>
    <name evidence="1" type="ORF">Mp_4g11990</name>
</gene>
<protein>
    <submittedName>
        <fullName evidence="1">Uncharacterized protein</fullName>
    </submittedName>
</protein>
<accession>A0AAF6B904</accession>
<sequence>MSRIACTRQPAISKLSSRNRRHLLRCYGNIDMEEAICIDRRRRVIKTANRSVNHQ</sequence>
<dbReference type="AlphaFoldDB" id="A0AAF6B904"/>
<dbReference type="Proteomes" id="UP001162541">
    <property type="component" value="Chromosome 4"/>
</dbReference>